<protein>
    <submittedName>
        <fullName evidence="3">SHOCT domain-containing protein</fullName>
    </submittedName>
</protein>
<dbReference type="Pfam" id="PF09851">
    <property type="entry name" value="SHOCT"/>
    <property type="match status" value="1"/>
</dbReference>
<dbReference type="InterPro" id="IPR018649">
    <property type="entry name" value="SHOCT"/>
</dbReference>
<gene>
    <name evidence="3" type="ORF">F7R91_26215</name>
</gene>
<accession>A0A6H9UWX9</accession>
<keyword evidence="1" id="KW-1133">Transmembrane helix</keyword>
<name>A0A6H9UWX9_9ACTN</name>
<organism evidence="3 4">
    <name type="scientific">Streptomyces luteolifulvus</name>
    <dbReference type="NCBI Taxonomy" id="2615112"/>
    <lineage>
        <taxon>Bacteria</taxon>
        <taxon>Bacillati</taxon>
        <taxon>Actinomycetota</taxon>
        <taxon>Actinomycetes</taxon>
        <taxon>Kitasatosporales</taxon>
        <taxon>Streptomycetaceae</taxon>
        <taxon>Streptomyces</taxon>
    </lineage>
</organism>
<evidence type="ECO:0000313" key="4">
    <source>
        <dbReference type="Proteomes" id="UP000442707"/>
    </source>
</evidence>
<dbReference type="Proteomes" id="UP000442707">
    <property type="component" value="Unassembled WGS sequence"/>
</dbReference>
<dbReference type="AlphaFoldDB" id="A0A6H9UWX9"/>
<dbReference type="EMBL" id="VZRB01000020">
    <property type="protein sequence ID" value="KAB1143351.1"/>
    <property type="molecule type" value="Genomic_DNA"/>
</dbReference>
<comment type="caution">
    <text evidence="3">The sequence shown here is derived from an EMBL/GenBank/DDBJ whole genome shotgun (WGS) entry which is preliminary data.</text>
</comment>
<keyword evidence="1" id="KW-0472">Membrane</keyword>
<keyword evidence="4" id="KW-1185">Reference proteome</keyword>
<feature type="transmembrane region" description="Helical" evidence="1">
    <location>
        <begin position="12"/>
        <end position="35"/>
    </location>
</feature>
<proteinExistence type="predicted"/>
<keyword evidence="1" id="KW-0812">Transmembrane</keyword>
<evidence type="ECO:0000256" key="1">
    <source>
        <dbReference type="SAM" id="Phobius"/>
    </source>
</evidence>
<sequence length="95" mass="10853">MFWYGHDLSGWGWFTMSAGMIVFWALIITFGVLLYRALARPGDIGTTPGPAHPRPTPEQLLAERFARGEIEEEEYERRLTTLRGRTEDGPRLTKS</sequence>
<evidence type="ECO:0000259" key="2">
    <source>
        <dbReference type="Pfam" id="PF09851"/>
    </source>
</evidence>
<evidence type="ECO:0000313" key="3">
    <source>
        <dbReference type="EMBL" id="KAB1143351.1"/>
    </source>
</evidence>
<reference evidence="3 4" key="1">
    <citation type="submission" date="2019-09" db="EMBL/GenBank/DDBJ databases">
        <title>Screening of Novel Bioactive Compounds from Soil-Associated.</title>
        <authorList>
            <person name="Zhao S."/>
        </authorList>
    </citation>
    <scope>NUCLEOTIDE SEQUENCE [LARGE SCALE GENOMIC DNA]</scope>
    <source>
        <strain evidence="3 4">HIT-DPA4</strain>
    </source>
</reference>
<dbReference type="RefSeq" id="WP_150951958.1">
    <property type="nucleotide sequence ID" value="NZ_VZRB01000020.1"/>
</dbReference>
<feature type="domain" description="SHOCT" evidence="2">
    <location>
        <begin position="57"/>
        <end position="82"/>
    </location>
</feature>